<comment type="cofactor">
    <cofactor evidence="1">
        <name>pantetheine 4'-phosphate</name>
        <dbReference type="ChEBI" id="CHEBI:47942"/>
    </cofactor>
</comment>
<dbReference type="CDD" id="cd05930">
    <property type="entry name" value="A_NRPS"/>
    <property type="match status" value="1"/>
</dbReference>
<dbReference type="InterPro" id="IPR020802">
    <property type="entry name" value="TesA-like"/>
</dbReference>
<dbReference type="GO" id="GO:0047527">
    <property type="term" value="F:2,3-dihydroxybenzoate-serine ligase activity"/>
    <property type="evidence" value="ECO:0007669"/>
    <property type="project" value="TreeGrafter"/>
</dbReference>
<dbReference type="FunFam" id="2.30.38.10:FF:000001">
    <property type="entry name" value="Non-ribosomal peptide synthetase PvdI"/>
    <property type="match status" value="1"/>
</dbReference>
<sequence length="1376" mass="150463">MGLDKHEIAARFAQLPPEKQRLFLQALQGQGVDFARLPIVPLKDRSAAVASHGQWRQWFLWQMDRGSAAYHIIGALRLSGEVDTGALQASIDGLLEQHDSLRTVFQAHEDGLCVPRVHAGGREGWEFHPVDVSAEGAEGALERADREARRISQLPFDLERGPLLRVGLVRMAPSDHLLVLAMHHIISDGWSMRILVEDLMALYGAHRGGVPSLLQRTAVGYADYATWQRNWLEAGERDRQLAYWTAQLGPATPVLELPADQPRRPGGRPGVAKHSVRLQADRVRPLRDRAHGAGTTLFTVLLAGFQVLLHRLTGEGDIRVGVPVANRARPEVERVIGLCVNTQVQRNVMEGRTPLSGVLARAREAVLGAQACQDLPFEQLVEALCPERADGVNPLFQVMFDHAPARAVDMSRLPGLVVEEYALAAPEAQFELVLGTREEADGGLQVQFMYAAERFLPETVARFAEAYAAILQALAADIDGVVGDIRILGEGDRAALRRWSANPCEELVHERVHEAIARQARERPGAVALLFGDEALDYATLDERANRLAHRLRALGVGPDVRVGIAMERSTEMVVSWLAVLKAGGAYLPLDPDYPPQRLAYMVEDSGVRWVLAHGATRGCFEVAAGVEWVDVDALDLSGEPSADPGVAVHGENLAYVIYTSGSTGRPKGAAVRHAALGSCMAWMQRTYGLAPEDAVLHKAPFGFDVSVWEMFWPLTVGARLVVARPGDHRDPERIVELIQRHRVTTLNFVPSMLQAFLAHPGIEERTGLRHIICGGEAMPVQTQREALRRLQGATLQNLYGPTETTIHVTQWTCRDDGRNAVPIGNPISGTRAHVLDAHLNPAPIGVPGELYIGGISLARGYLNRPGLTAERFVADPQDPRGGRLYRTGDLVRWSAQGHIEYLGRIDHQVKIRGLRMELGEIEAQICAQPGVREAAVVARDGATGTRLVGYVVPREGCVVDPVALRRSLTQALPDYMVPRDIALLDALPLSANGKVDRQALPAPAEPLDGQAQAVPDEPVARRLAGLWQEVLRVPSVGGQDNFFERGGDSLLCLQLLARIRKAFPGAEGFGLADVMQSAHLLDMAQRLRDQDAPPAHDAVCLQAGGSGVPLFCLPGLVVNTREFQPLAQALGGLRPVFGFVSHVYTRHRWQGFDIPALAARYADFIAAHARDGRCALLGWSIGGELAYEVARQLQGRVEVVFCAMVDVFEGEPMQPARALSGPERASAAEALRQWLERSTMRGRWEALLARMTAAERDWVAERMLEAAGAFPLDGSGDDAHEYLLWATLDSRMWQARMHFGAQDLPVHVFQAEASLHRTPALRRWDAHARVVESGVVAGADHLSIIGHPQFCQRLRAHIDAVDEARADAVEPADAV</sequence>
<comment type="caution">
    <text evidence="5">The sequence shown here is derived from an EMBL/GenBank/DDBJ whole genome shotgun (WGS) entry which is preliminary data.</text>
</comment>
<dbReference type="Pfam" id="PF00668">
    <property type="entry name" value="Condensation"/>
    <property type="match status" value="1"/>
</dbReference>
<evidence type="ECO:0000256" key="2">
    <source>
        <dbReference type="ARBA" id="ARBA00022450"/>
    </source>
</evidence>
<dbReference type="InterPro" id="IPR029058">
    <property type="entry name" value="AB_hydrolase_fold"/>
</dbReference>
<keyword evidence="3" id="KW-0597">Phosphoprotein</keyword>
<dbReference type="Pfam" id="PF13193">
    <property type="entry name" value="AMP-binding_C"/>
    <property type="match status" value="1"/>
</dbReference>
<dbReference type="RefSeq" id="WP_170146209.1">
    <property type="nucleotide sequence ID" value="NZ_CBCSGC010000058.1"/>
</dbReference>
<dbReference type="InterPro" id="IPR025110">
    <property type="entry name" value="AMP-bd_C"/>
</dbReference>
<dbReference type="EMBL" id="QLTA01000012">
    <property type="protein sequence ID" value="RAR84269.1"/>
    <property type="molecule type" value="Genomic_DNA"/>
</dbReference>
<accession>A0A328ZEG4</accession>
<name>A0A328ZEG4_9BURK</name>
<gene>
    <name evidence="5" type="ORF">AX018_101282</name>
</gene>
<feature type="domain" description="Carrier" evidence="4">
    <location>
        <begin position="1015"/>
        <end position="1092"/>
    </location>
</feature>
<dbReference type="FunFam" id="3.40.50.12780:FF:000012">
    <property type="entry name" value="Non-ribosomal peptide synthetase"/>
    <property type="match status" value="1"/>
</dbReference>
<dbReference type="Gene3D" id="3.40.50.980">
    <property type="match status" value="2"/>
</dbReference>
<dbReference type="Pfam" id="PF00975">
    <property type="entry name" value="Thioesterase"/>
    <property type="match status" value="1"/>
</dbReference>
<dbReference type="PROSITE" id="PS50075">
    <property type="entry name" value="CARRIER"/>
    <property type="match status" value="1"/>
</dbReference>
<dbReference type="SUPFAM" id="SSF56801">
    <property type="entry name" value="Acetyl-CoA synthetase-like"/>
    <property type="match status" value="1"/>
</dbReference>
<dbReference type="InterPro" id="IPR036736">
    <property type="entry name" value="ACP-like_sf"/>
</dbReference>
<dbReference type="SMART" id="SM00824">
    <property type="entry name" value="PKS_TE"/>
    <property type="match status" value="1"/>
</dbReference>
<dbReference type="Gene3D" id="2.30.38.10">
    <property type="entry name" value="Luciferase, Domain 3"/>
    <property type="match status" value="1"/>
</dbReference>
<dbReference type="Gene3D" id="3.30.559.30">
    <property type="entry name" value="Nonribosomal peptide synthetase, condensation domain"/>
    <property type="match status" value="1"/>
</dbReference>
<dbReference type="GO" id="GO:0009366">
    <property type="term" value="C:enterobactin synthetase complex"/>
    <property type="evidence" value="ECO:0007669"/>
    <property type="project" value="TreeGrafter"/>
</dbReference>
<keyword evidence="6" id="KW-1185">Reference proteome</keyword>
<evidence type="ECO:0000313" key="5">
    <source>
        <dbReference type="EMBL" id="RAR84269.1"/>
    </source>
</evidence>
<dbReference type="SUPFAM" id="SSF53474">
    <property type="entry name" value="alpha/beta-Hydrolases"/>
    <property type="match status" value="1"/>
</dbReference>
<dbReference type="Gene3D" id="1.10.1200.10">
    <property type="entry name" value="ACP-like"/>
    <property type="match status" value="1"/>
</dbReference>
<dbReference type="GO" id="GO:0009239">
    <property type="term" value="P:enterobactin biosynthetic process"/>
    <property type="evidence" value="ECO:0007669"/>
    <property type="project" value="TreeGrafter"/>
</dbReference>
<evidence type="ECO:0000256" key="1">
    <source>
        <dbReference type="ARBA" id="ARBA00001957"/>
    </source>
</evidence>
<dbReference type="PANTHER" id="PTHR45527:SF1">
    <property type="entry name" value="FATTY ACID SYNTHASE"/>
    <property type="match status" value="1"/>
</dbReference>
<proteinExistence type="predicted"/>
<dbReference type="PROSITE" id="PS00455">
    <property type="entry name" value="AMP_BINDING"/>
    <property type="match status" value="1"/>
</dbReference>
<reference evidence="5 6" key="1">
    <citation type="submission" date="2018-06" db="EMBL/GenBank/DDBJ databases">
        <title>Genomic Encyclopedia of Archaeal and Bacterial Type Strains, Phase II (KMG-II): from individual species to whole genera.</title>
        <authorList>
            <person name="Goeker M."/>
        </authorList>
    </citation>
    <scope>NUCLEOTIDE SEQUENCE [LARGE SCALE GENOMIC DNA]</scope>
    <source>
        <strain evidence="5 6">CFPB 3232</strain>
    </source>
</reference>
<dbReference type="FunFam" id="3.40.50.980:FF:000002">
    <property type="entry name" value="Enterobactin synthetase component F"/>
    <property type="match status" value="1"/>
</dbReference>
<dbReference type="CDD" id="cd19531">
    <property type="entry name" value="LCL_NRPS-like"/>
    <property type="match status" value="1"/>
</dbReference>
<dbReference type="Gene3D" id="3.30.559.10">
    <property type="entry name" value="Chloramphenicol acetyltransferase-like domain"/>
    <property type="match status" value="1"/>
</dbReference>
<dbReference type="GO" id="GO:0043041">
    <property type="term" value="P:amino acid activation for nonribosomal peptide biosynthetic process"/>
    <property type="evidence" value="ECO:0007669"/>
    <property type="project" value="TreeGrafter"/>
</dbReference>
<dbReference type="InterPro" id="IPR001031">
    <property type="entry name" value="Thioesterase"/>
</dbReference>
<dbReference type="SUPFAM" id="SSF52777">
    <property type="entry name" value="CoA-dependent acyltransferases"/>
    <property type="match status" value="2"/>
</dbReference>
<dbReference type="InterPro" id="IPR045851">
    <property type="entry name" value="AMP-bd_C_sf"/>
</dbReference>
<keyword evidence="2" id="KW-0596">Phosphopantetheine</keyword>
<dbReference type="InterPro" id="IPR010071">
    <property type="entry name" value="AA_adenyl_dom"/>
</dbReference>
<dbReference type="Pfam" id="PF00501">
    <property type="entry name" value="AMP-binding"/>
    <property type="match status" value="1"/>
</dbReference>
<dbReference type="Gene3D" id="3.30.300.30">
    <property type="match status" value="1"/>
</dbReference>
<dbReference type="GO" id="GO:0031177">
    <property type="term" value="F:phosphopantetheine binding"/>
    <property type="evidence" value="ECO:0007669"/>
    <property type="project" value="TreeGrafter"/>
</dbReference>
<dbReference type="GO" id="GO:0005829">
    <property type="term" value="C:cytosol"/>
    <property type="evidence" value="ECO:0007669"/>
    <property type="project" value="TreeGrafter"/>
</dbReference>
<dbReference type="FunFam" id="3.30.300.30:FF:000010">
    <property type="entry name" value="Enterobactin synthetase component F"/>
    <property type="match status" value="1"/>
</dbReference>
<dbReference type="Proteomes" id="UP000248856">
    <property type="component" value="Unassembled WGS sequence"/>
</dbReference>
<organism evidence="5 6">
    <name type="scientific">Paracidovorax anthurii</name>
    <dbReference type="NCBI Taxonomy" id="78229"/>
    <lineage>
        <taxon>Bacteria</taxon>
        <taxon>Pseudomonadati</taxon>
        <taxon>Pseudomonadota</taxon>
        <taxon>Betaproteobacteria</taxon>
        <taxon>Burkholderiales</taxon>
        <taxon>Comamonadaceae</taxon>
        <taxon>Paracidovorax</taxon>
    </lineage>
</organism>
<evidence type="ECO:0000313" key="6">
    <source>
        <dbReference type="Proteomes" id="UP000248856"/>
    </source>
</evidence>
<protein>
    <submittedName>
        <fullName evidence="5">Amino acid adenylation domain-containing protein</fullName>
    </submittedName>
</protein>
<dbReference type="InterPro" id="IPR023213">
    <property type="entry name" value="CAT-like_dom_sf"/>
</dbReference>
<dbReference type="FunFam" id="3.40.50.980:FF:000001">
    <property type="entry name" value="Non-ribosomal peptide synthetase"/>
    <property type="match status" value="1"/>
</dbReference>
<evidence type="ECO:0000259" key="4">
    <source>
        <dbReference type="PROSITE" id="PS50075"/>
    </source>
</evidence>
<evidence type="ECO:0000256" key="3">
    <source>
        <dbReference type="ARBA" id="ARBA00022553"/>
    </source>
</evidence>
<dbReference type="InterPro" id="IPR001242">
    <property type="entry name" value="Condensation_dom"/>
</dbReference>
<dbReference type="PANTHER" id="PTHR45527">
    <property type="entry name" value="NONRIBOSOMAL PEPTIDE SYNTHETASE"/>
    <property type="match status" value="1"/>
</dbReference>
<dbReference type="Pfam" id="PF00550">
    <property type="entry name" value="PP-binding"/>
    <property type="match status" value="1"/>
</dbReference>
<dbReference type="NCBIfam" id="TIGR01733">
    <property type="entry name" value="AA-adenyl-dom"/>
    <property type="match status" value="1"/>
</dbReference>
<dbReference type="InterPro" id="IPR000873">
    <property type="entry name" value="AMP-dep_synth/lig_dom"/>
</dbReference>
<dbReference type="Gene3D" id="3.40.50.1820">
    <property type="entry name" value="alpha/beta hydrolase"/>
    <property type="match status" value="1"/>
</dbReference>
<dbReference type="SUPFAM" id="SSF47336">
    <property type="entry name" value="ACP-like"/>
    <property type="match status" value="1"/>
</dbReference>
<dbReference type="InterPro" id="IPR009081">
    <property type="entry name" value="PP-bd_ACP"/>
</dbReference>
<dbReference type="InterPro" id="IPR020845">
    <property type="entry name" value="AMP-binding_CS"/>
</dbReference>